<evidence type="ECO:0000256" key="6">
    <source>
        <dbReference type="ARBA" id="ARBA00023004"/>
    </source>
</evidence>
<evidence type="ECO:0000256" key="2">
    <source>
        <dbReference type="ARBA" id="ARBA00022617"/>
    </source>
</evidence>
<dbReference type="Proteomes" id="UP000694888">
    <property type="component" value="Unplaced"/>
</dbReference>
<keyword evidence="9" id="KW-1185">Reference proteome</keyword>
<feature type="transmembrane region" description="Helical" evidence="8">
    <location>
        <begin position="107"/>
        <end position="129"/>
    </location>
</feature>
<feature type="transmembrane region" description="Helical" evidence="8">
    <location>
        <begin position="150"/>
        <end position="169"/>
    </location>
</feature>
<keyword evidence="7 8" id="KW-0472">Membrane</keyword>
<evidence type="ECO:0000313" key="10">
    <source>
        <dbReference type="RefSeq" id="XP_012944824.1"/>
    </source>
</evidence>
<gene>
    <name evidence="10" type="primary">LOC101863389</name>
</gene>
<dbReference type="SUPFAM" id="SSF81343">
    <property type="entry name" value="Fumarate reductase respiratory complex transmembrane subunits"/>
    <property type="match status" value="1"/>
</dbReference>
<keyword evidence="6" id="KW-0408">Iron</keyword>
<comment type="subcellular location">
    <subcellularLocation>
        <location evidence="1">Membrane</location>
        <topology evidence="1">Multi-pass membrane protein</topology>
    </subcellularLocation>
</comment>
<evidence type="ECO:0000256" key="1">
    <source>
        <dbReference type="ARBA" id="ARBA00004141"/>
    </source>
</evidence>
<dbReference type="PANTHER" id="PTHR10978">
    <property type="entry name" value="SUCCINATE DEHYDROGENASE CYTOCHROME B560 SUBUNIT"/>
    <property type="match status" value="1"/>
</dbReference>
<evidence type="ECO:0000256" key="8">
    <source>
        <dbReference type="SAM" id="Phobius"/>
    </source>
</evidence>
<dbReference type="GeneID" id="101863389"/>
<dbReference type="NCBIfam" id="TIGR02970">
    <property type="entry name" value="succ_dehyd_cytB"/>
    <property type="match status" value="1"/>
</dbReference>
<sequence>MALALRTLGRSCLLRQPSCILPRRSTLATRPSAYEEMNTYWVKNRQLNRPLSPHVTVVQYHVTMVVSITNRVAAVALQGGLCLASITLLCLPGTYTDYISKLRELRLGPAIVYGVKFLLALPFAYHLVAGMRHLVWDMGYGFSKPMTQKGSWVVLALTGACTAFLMFGVRPSAL</sequence>
<dbReference type="Pfam" id="PF01127">
    <property type="entry name" value="Sdh_cyt"/>
    <property type="match status" value="1"/>
</dbReference>
<dbReference type="InterPro" id="IPR018495">
    <property type="entry name" value="Succ_DH_cyt_bsu_CS"/>
</dbReference>
<feature type="transmembrane region" description="Helical" evidence="8">
    <location>
        <begin position="72"/>
        <end position="95"/>
    </location>
</feature>
<keyword evidence="5 8" id="KW-1133">Transmembrane helix</keyword>
<name>A0ABM1AC05_APLCA</name>
<evidence type="ECO:0000256" key="3">
    <source>
        <dbReference type="ARBA" id="ARBA00022692"/>
    </source>
</evidence>
<dbReference type="RefSeq" id="XP_012944824.1">
    <property type="nucleotide sequence ID" value="XM_013089370.2"/>
</dbReference>
<organism evidence="9 10">
    <name type="scientific">Aplysia californica</name>
    <name type="common">California sea hare</name>
    <dbReference type="NCBI Taxonomy" id="6500"/>
    <lineage>
        <taxon>Eukaryota</taxon>
        <taxon>Metazoa</taxon>
        <taxon>Spiralia</taxon>
        <taxon>Lophotrochozoa</taxon>
        <taxon>Mollusca</taxon>
        <taxon>Gastropoda</taxon>
        <taxon>Heterobranchia</taxon>
        <taxon>Euthyneura</taxon>
        <taxon>Tectipleura</taxon>
        <taxon>Aplysiida</taxon>
        <taxon>Aplysioidea</taxon>
        <taxon>Aplysiidae</taxon>
        <taxon>Aplysia</taxon>
    </lineage>
</organism>
<protein>
    <submittedName>
        <fullName evidence="10">Succinate dehydrogenase cytochrome b560 subunit, mitochondrial</fullName>
    </submittedName>
</protein>
<dbReference type="InterPro" id="IPR000701">
    <property type="entry name" value="SuccDH_FuR_B_TM-su"/>
</dbReference>
<dbReference type="PROSITE" id="PS01001">
    <property type="entry name" value="SDH_CYT_2"/>
    <property type="match status" value="1"/>
</dbReference>
<dbReference type="CDD" id="cd03499">
    <property type="entry name" value="SQR_TypeC_SdhC"/>
    <property type="match status" value="1"/>
</dbReference>
<dbReference type="InterPro" id="IPR034804">
    <property type="entry name" value="SQR/QFR_C/D"/>
</dbReference>
<evidence type="ECO:0000256" key="5">
    <source>
        <dbReference type="ARBA" id="ARBA00022989"/>
    </source>
</evidence>
<evidence type="ECO:0000313" key="9">
    <source>
        <dbReference type="Proteomes" id="UP000694888"/>
    </source>
</evidence>
<evidence type="ECO:0000256" key="7">
    <source>
        <dbReference type="ARBA" id="ARBA00023136"/>
    </source>
</evidence>
<reference evidence="10" key="1">
    <citation type="submission" date="2025-08" db="UniProtKB">
        <authorList>
            <consortium name="RefSeq"/>
        </authorList>
    </citation>
    <scope>IDENTIFICATION</scope>
</reference>
<dbReference type="PANTHER" id="PTHR10978:SF5">
    <property type="entry name" value="SUCCINATE DEHYDROGENASE CYTOCHROME B560 SUBUNIT, MITOCHONDRIAL"/>
    <property type="match status" value="1"/>
</dbReference>
<evidence type="ECO:0000256" key="4">
    <source>
        <dbReference type="ARBA" id="ARBA00022723"/>
    </source>
</evidence>
<dbReference type="Gene3D" id="1.20.1300.10">
    <property type="entry name" value="Fumarate reductase/succinate dehydrogenase, transmembrane subunit"/>
    <property type="match status" value="1"/>
</dbReference>
<dbReference type="InterPro" id="IPR014314">
    <property type="entry name" value="Succ_DH_cytb556"/>
</dbReference>
<proteinExistence type="predicted"/>
<keyword evidence="4" id="KW-0479">Metal-binding</keyword>
<keyword evidence="2" id="KW-0349">Heme</keyword>
<dbReference type="Gene3D" id="1.20.5.540">
    <property type="entry name" value="Single helix bin"/>
    <property type="match status" value="1"/>
</dbReference>
<accession>A0ABM1AC05</accession>
<keyword evidence="3 8" id="KW-0812">Transmembrane</keyword>